<accession>A0A6N7ZBM4</accession>
<dbReference type="EMBL" id="WMBA01000087">
    <property type="protein sequence ID" value="MTD59085.1"/>
    <property type="molecule type" value="Genomic_DNA"/>
</dbReference>
<organism evidence="1 2">
    <name type="scientific">Amycolatopsis pithecellobii</name>
    <dbReference type="NCBI Taxonomy" id="664692"/>
    <lineage>
        <taxon>Bacteria</taxon>
        <taxon>Bacillati</taxon>
        <taxon>Actinomycetota</taxon>
        <taxon>Actinomycetes</taxon>
        <taxon>Pseudonocardiales</taxon>
        <taxon>Pseudonocardiaceae</taxon>
        <taxon>Amycolatopsis</taxon>
    </lineage>
</organism>
<evidence type="ECO:0000313" key="2">
    <source>
        <dbReference type="Proteomes" id="UP000440096"/>
    </source>
</evidence>
<dbReference type="AlphaFoldDB" id="A0A6N7ZBM4"/>
<keyword evidence="2" id="KW-1185">Reference proteome</keyword>
<dbReference type="OrthoDB" id="4170613at2"/>
<proteinExistence type="predicted"/>
<comment type="caution">
    <text evidence="1">The sequence shown here is derived from an EMBL/GenBank/DDBJ whole genome shotgun (WGS) entry which is preliminary data.</text>
</comment>
<dbReference type="Proteomes" id="UP000440096">
    <property type="component" value="Unassembled WGS sequence"/>
</dbReference>
<dbReference type="RefSeq" id="WP_154761140.1">
    <property type="nucleotide sequence ID" value="NZ_WMBA01000087.1"/>
</dbReference>
<sequence>MSSDAVSVLIFFHPVPGGGSRAVLHRDDRVTLEMRSYDRKWRVPHDLAHAVTERELRLGGGVFGCIAAGALFSSVRVLEGRQRHDAAALSRQVIACHEREIGIAEALTGAVHATVEHGRHSAFPAARDAWASVREEPFPYTEMDLQRATSALTRLADAFTHLPAATGLRFEWPRRLTAAAVPTTRPRSQPGRRRVR</sequence>
<name>A0A6N7ZBM4_9PSEU</name>
<gene>
    <name evidence="1" type="ORF">GKO32_34640</name>
</gene>
<reference evidence="1 2" key="1">
    <citation type="submission" date="2019-11" db="EMBL/GenBank/DDBJ databases">
        <title>Draft genome of Amycolatopsis RM579.</title>
        <authorList>
            <person name="Duangmal K."/>
            <person name="Mingma R."/>
        </authorList>
    </citation>
    <scope>NUCLEOTIDE SEQUENCE [LARGE SCALE GENOMIC DNA]</scope>
    <source>
        <strain evidence="1 2">RM579</strain>
    </source>
</reference>
<protein>
    <submittedName>
        <fullName evidence="1">Uncharacterized protein</fullName>
    </submittedName>
</protein>
<evidence type="ECO:0000313" key="1">
    <source>
        <dbReference type="EMBL" id="MTD59085.1"/>
    </source>
</evidence>